<comment type="caution">
    <text evidence="4">The sequence shown here is derived from an EMBL/GenBank/DDBJ whole genome shotgun (WGS) entry which is preliminary data.</text>
</comment>
<dbReference type="EMBL" id="JABMIG020000003">
    <property type="protein sequence ID" value="KAL3805382.1"/>
    <property type="molecule type" value="Genomic_DNA"/>
</dbReference>
<dbReference type="Pfam" id="PF03662">
    <property type="entry name" value="Glyco_hydro_79n"/>
    <property type="match status" value="1"/>
</dbReference>
<protein>
    <submittedName>
        <fullName evidence="4">Uncharacterized protein</fullName>
    </submittedName>
</protein>
<dbReference type="PANTHER" id="PTHR14363">
    <property type="entry name" value="HEPARANASE-RELATED"/>
    <property type="match status" value="1"/>
</dbReference>
<sequence>MWGSGEQQTKRMAPINLQISLSTDQTHSFGPVQPEYVSTTMDWWPPSDEAWGNSSIINANLSHPNLIAAAKGLSPFYLRIGGSQADEILYSFPFRNGTISTSLEEACKKRPQKCLTSQRWDDVLAFASNVGARIVFTLAYVRHTRDDRNVNDQKDWDSTNSRLFLEYTANSRYVSVVHGFELGNELRHKNKVKNVTRIVEAYKELRKMVISIWNMEERGTNSEPLLFGPASTGTHETSELIEQLGPYLDVITYHKYHGGGKDEYLPKYASSPSYYNHPFKFSDQPKAVVKFMSGNTRKAQLWIGEGAMAYNSGRRGVTDSFLGSLWFSNLLGVLTKTSPIPHNVYCRQALIGGHYELISHDNDNFVPNPDYWVAYAWKHIVGSSKAIGPIISPQRKDSLAFSSTYTFGCCKKPGSDTVLVHAFCANSNNGEIDNSPGDVVFIVINISKDKKVLLKVPQGTNRTEFVLTPNKQGLQWRDVLVNGELMSIDQSHNIPEMNGIYRESDETTSIPPISITFIVVRGAKVKECYSSKRFTAKGSKELHAVSNSTNTEKLSLKEETGDSFPEAVSDPISSKISGENRTTDNDTRNNSVSQSSLPTNPASNLTVMRLFTASHPPTQIDVSPRDDSILMEKSIVDDVSFATSKYNIAVQLNFVIVILCLAVCTRAWYKRRRIMLT</sequence>
<evidence type="ECO:0000256" key="1">
    <source>
        <dbReference type="ARBA" id="ARBA00009800"/>
    </source>
</evidence>
<gene>
    <name evidence="4" type="ORF">HJC23_009089</name>
</gene>
<keyword evidence="5" id="KW-1185">Reference proteome</keyword>
<keyword evidence="3" id="KW-0812">Transmembrane</keyword>
<dbReference type="SUPFAM" id="SSF51445">
    <property type="entry name" value="(Trans)glycosidases"/>
    <property type="match status" value="1"/>
</dbReference>
<dbReference type="PANTHER" id="PTHR14363:SF17">
    <property type="entry name" value="HEPARANASE-LIKE PROTEIN 3"/>
    <property type="match status" value="1"/>
</dbReference>
<feature type="compositionally biased region" description="Polar residues" evidence="2">
    <location>
        <begin position="591"/>
        <end position="601"/>
    </location>
</feature>
<evidence type="ECO:0000313" key="5">
    <source>
        <dbReference type="Proteomes" id="UP001516023"/>
    </source>
</evidence>
<reference evidence="4 5" key="1">
    <citation type="journal article" date="2020" name="G3 (Bethesda)">
        <title>Improved Reference Genome for Cyclotella cryptica CCMP332, a Model for Cell Wall Morphogenesis, Salinity Adaptation, and Lipid Production in Diatoms (Bacillariophyta).</title>
        <authorList>
            <person name="Roberts W.R."/>
            <person name="Downey K.M."/>
            <person name="Ruck E.C."/>
            <person name="Traller J.C."/>
            <person name="Alverson A.J."/>
        </authorList>
    </citation>
    <scope>NUCLEOTIDE SEQUENCE [LARGE SCALE GENOMIC DNA]</scope>
    <source>
        <strain evidence="4 5">CCMP332</strain>
    </source>
</reference>
<dbReference type="Gene3D" id="3.20.20.80">
    <property type="entry name" value="Glycosidases"/>
    <property type="match status" value="1"/>
</dbReference>
<dbReference type="InterPro" id="IPR017853">
    <property type="entry name" value="GH"/>
</dbReference>
<keyword evidence="3" id="KW-0472">Membrane</keyword>
<dbReference type="AlphaFoldDB" id="A0ABD3QYN2"/>
<evidence type="ECO:0000313" key="4">
    <source>
        <dbReference type="EMBL" id="KAL3805382.1"/>
    </source>
</evidence>
<name>A0ABD3QYN2_9STRA</name>
<dbReference type="InterPro" id="IPR005199">
    <property type="entry name" value="Glyco_hydro_79"/>
</dbReference>
<feature type="region of interest" description="Disordered" evidence="2">
    <location>
        <begin position="542"/>
        <end position="601"/>
    </location>
</feature>
<evidence type="ECO:0000256" key="3">
    <source>
        <dbReference type="SAM" id="Phobius"/>
    </source>
</evidence>
<feature type="transmembrane region" description="Helical" evidence="3">
    <location>
        <begin position="648"/>
        <end position="669"/>
    </location>
</feature>
<evidence type="ECO:0000256" key="2">
    <source>
        <dbReference type="SAM" id="MobiDB-lite"/>
    </source>
</evidence>
<organism evidence="4 5">
    <name type="scientific">Cyclotella cryptica</name>
    <dbReference type="NCBI Taxonomy" id="29204"/>
    <lineage>
        <taxon>Eukaryota</taxon>
        <taxon>Sar</taxon>
        <taxon>Stramenopiles</taxon>
        <taxon>Ochrophyta</taxon>
        <taxon>Bacillariophyta</taxon>
        <taxon>Coscinodiscophyceae</taxon>
        <taxon>Thalassiosirophycidae</taxon>
        <taxon>Stephanodiscales</taxon>
        <taxon>Stephanodiscaceae</taxon>
        <taxon>Cyclotella</taxon>
    </lineage>
</organism>
<dbReference type="Proteomes" id="UP001516023">
    <property type="component" value="Unassembled WGS sequence"/>
</dbReference>
<proteinExistence type="inferred from homology"/>
<comment type="similarity">
    <text evidence="1">Belongs to the glycosyl hydrolase 79 family.</text>
</comment>
<keyword evidence="3" id="KW-1133">Transmembrane helix</keyword>
<accession>A0ABD3QYN2</accession>